<dbReference type="OrthoDB" id="111592at2157"/>
<dbReference type="EMBL" id="SHMP01000003">
    <property type="protein sequence ID" value="RZV11860.1"/>
    <property type="molecule type" value="Genomic_DNA"/>
</dbReference>
<dbReference type="Pfam" id="PF12697">
    <property type="entry name" value="Abhydrolase_6"/>
    <property type="match status" value="1"/>
</dbReference>
<dbReference type="PANTHER" id="PTHR43798">
    <property type="entry name" value="MONOACYLGLYCEROL LIPASE"/>
    <property type="match status" value="1"/>
</dbReference>
<dbReference type="Proteomes" id="UP000291097">
    <property type="component" value="Unassembled WGS sequence"/>
</dbReference>
<keyword evidence="1" id="KW-0378">Hydrolase</keyword>
<dbReference type="InterPro" id="IPR050266">
    <property type="entry name" value="AB_hydrolase_sf"/>
</dbReference>
<dbReference type="InterPro" id="IPR000639">
    <property type="entry name" value="Epox_hydrolase-like"/>
</dbReference>
<dbReference type="Gene3D" id="3.40.50.1820">
    <property type="entry name" value="alpha/beta hydrolase"/>
    <property type="match status" value="1"/>
</dbReference>
<protein>
    <submittedName>
        <fullName evidence="3">Pimeloyl-ACP methyl ester carboxylesterase</fullName>
    </submittedName>
</protein>
<dbReference type="GO" id="GO:0016787">
    <property type="term" value="F:hydrolase activity"/>
    <property type="evidence" value="ECO:0007669"/>
    <property type="project" value="UniProtKB-KW"/>
</dbReference>
<evidence type="ECO:0000256" key="1">
    <source>
        <dbReference type="ARBA" id="ARBA00022801"/>
    </source>
</evidence>
<dbReference type="InterPro" id="IPR029058">
    <property type="entry name" value="AB_hydrolase_fold"/>
</dbReference>
<feature type="domain" description="AB hydrolase-1" evidence="2">
    <location>
        <begin position="22"/>
        <end position="257"/>
    </location>
</feature>
<accession>A0A482YFL9</accession>
<organism evidence="3 4">
    <name type="scientific">Natrinema hispanicum</name>
    <dbReference type="NCBI Taxonomy" id="392421"/>
    <lineage>
        <taxon>Archaea</taxon>
        <taxon>Methanobacteriati</taxon>
        <taxon>Methanobacteriota</taxon>
        <taxon>Stenosarchaea group</taxon>
        <taxon>Halobacteria</taxon>
        <taxon>Halobacteriales</taxon>
        <taxon>Natrialbaceae</taxon>
        <taxon>Natrinema</taxon>
    </lineage>
</organism>
<evidence type="ECO:0000313" key="3">
    <source>
        <dbReference type="EMBL" id="RZV11860.1"/>
    </source>
</evidence>
<evidence type="ECO:0000259" key="2">
    <source>
        <dbReference type="Pfam" id="PF12697"/>
    </source>
</evidence>
<reference evidence="3 4" key="1">
    <citation type="submission" date="2019-02" db="EMBL/GenBank/DDBJ databases">
        <title>Genomic Encyclopedia of Archaeal and Bacterial Type Strains, Phase II (KMG-II): from individual species to whole genera.</title>
        <authorList>
            <person name="Goeker M."/>
        </authorList>
    </citation>
    <scope>NUCLEOTIDE SEQUENCE [LARGE SCALE GENOMIC DNA]</scope>
    <source>
        <strain evidence="3 4">DSM 18328</strain>
    </source>
</reference>
<dbReference type="RefSeq" id="WP_130499209.1">
    <property type="nucleotide sequence ID" value="NZ_SHMP01000003.1"/>
</dbReference>
<dbReference type="PRINTS" id="PR00412">
    <property type="entry name" value="EPOXHYDRLASE"/>
</dbReference>
<sequence>MSTCQLNGAELWYEERGEGTPILFLHGMMAGSRFFIKQLNSLEGNYRPMALDFRGHGRSANPEAGHLLPQYARDLEAFLEVQSLDDIIIVGHSMGASVAWDFVKQFGTDQLGGLVVVDQPAAEFAWEDNEHADTDLDGLKQLMEMAQTDHESLNELASEAIFKEPSSLSEEIRRLVYDEFSRCPPPVKSAIIFDQIMRDYRSVLKELDLDTLVCAGADESYMPIAPIENVAGLIPNAEFTLFEESGHCPMIEEPDQFDRELTEFIESL</sequence>
<name>A0A482YFL9_9EURY</name>
<dbReference type="PRINTS" id="PR00111">
    <property type="entry name" value="ABHYDROLASE"/>
</dbReference>
<dbReference type="InterPro" id="IPR000073">
    <property type="entry name" value="AB_hydrolase_1"/>
</dbReference>
<dbReference type="PANTHER" id="PTHR43798:SF31">
    <property type="entry name" value="AB HYDROLASE SUPERFAMILY PROTEIN YCLE"/>
    <property type="match status" value="1"/>
</dbReference>
<gene>
    <name evidence="3" type="ORF">BDK88_0747</name>
</gene>
<proteinExistence type="predicted"/>
<dbReference type="SUPFAM" id="SSF53474">
    <property type="entry name" value="alpha/beta-Hydrolases"/>
    <property type="match status" value="1"/>
</dbReference>
<comment type="caution">
    <text evidence="3">The sequence shown here is derived from an EMBL/GenBank/DDBJ whole genome shotgun (WGS) entry which is preliminary data.</text>
</comment>
<dbReference type="AlphaFoldDB" id="A0A482YFL9"/>
<dbReference type="GO" id="GO:0016020">
    <property type="term" value="C:membrane"/>
    <property type="evidence" value="ECO:0007669"/>
    <property type="project" value="TreeGrafter"/>
</dbReference>
<evidence type="ECO:0000313" key="4">
    <source>
        <dbReference type="Proteomes" id="UP000291097"/>
    </source>
</evidence>